<protein>
    <recommendedName>
        <fullName evidence="2">DUF3298 domain-containing protein</fullName>
    </recommendedName>
</protein>
<dbReference type="InterPro" id="IPR021729">
    <property type="entry name" value="DUF3298"/>
</dbReference>
<evidence type="ECO:0000256" key="1">
    <source>
        <dbReference type="SAM" id="SignalP"/>
    </source>
</evidence>
<gene>
    <name evidence="3" type="ORF">CR155_08780</name>
</gene>
<keyword evidence="4" id="KW-1185">Reference proteome</keyword>
<dbReference type="Gene3D" id="3.90.640.20">
    <property type="entry name" value="Heat-shock cognate protein, ATPase"/>
    <property type="match status" value="1"/>
</dbReference>
<name>A0A2N4UH95_9BURK</name>
<evidence type="ECO:0000259" key="2">
    <source>
        <dbReference type="Pfam" id="PF11738"/>
    </source>
</evidence>
<feature type="chain" id="PRO_5014652357" description="DUF3298 domain-containing protein" evidence="1">
    <location>
        <begin position="24"/>
        <end position="264"/>
    </location>
</feature>
<feature type="signal peptide" evidence="1">
    <location>
        <begin position="1"/>
        <end position="23"/>
    </location>
</feature>
<comment type="caution">
    <text evidence="3">The sequence shown here is derived from an EMBL/GenBank/DDBJ whole genome shotgun (WGS) entry which is preliminary data.</text>
</comment>
<sequence>MIPAVSVRLALAIGAASLMTACASGPPDNISLIPAETAAQTSKVGLFTQDVKWEHKKPGCEGECPTVKLDSIVFPGIARLTELVDHALAVMTGVGSSGAPPYATVEEYEAYFWKTAAPRDSTLLAAKTRYRNKYLTVVELNTWQYYTGAAHGISATQFLNWDNDSGKVLGLTHVLEDGKQDAFQAALKEVHAQWLASNPDAMRDPAAYDRLWPFQASSNFAFTDGGLLVKYDSYQIAPYSSGQPELLIPYERLRGILRPEFIPT</sequence>
<keyword evidence="1" id="KW-0732">Signal</keyword>
<dbReference type="OrthoDB" id="8610451at2"/>
<dbReference type="Gene3D" id="3.30.565.40">
    <property type="entry name" value="Fervidobacterium nodosum Rt17-B1 like"/>
    <property type="match status" value="1"/>
</dbReference>
<evidence type="ECO:0000313" key="3">
    <source>
        <dbReference type="EMBL" id="PLC54379.1"/>
    </source>
</evidence>
<accession>A0A2N4UH95</accession>
<feature type="domain" description="DUF3298" evidence="2">
    <location>
        <begin position="177"/>
        <end position="251"/>
    </location>
</feature>
<dbReference type="EMBL" id="PDNV01000005">
    <property type="protein sequence ID" value="PLC54379.1"/>
    <property type="molecule type" value="Genomic_DNA"/>
</dbReference>
<proteinExistence type="predicted"/>
<reference evidence="3 4" key="1">
    <citation type="submission" date="2017-10" db="EMBL/GenBank/DDBJ databases">
        <title>Two draft genome sequences of Pusillimonas sp. strains isolated from a nitrate- and radionuclide-contaminated groundwater in Russia.</title>
        <authorList>
            <person name="Grouzdev D.S."/>
            <person name="Tourova T.P."/>
            <person name="Goeva M.A."/>
            <person name="Babich T.L."/>
            <person name="Sokolova D.S."/>
            <person name="Abdullin R."/>
            <person name="Poltaraus A.B."/>
            <person name="Toshchakov S.V."/>
            <person name="Nazina T.N."/>
        </authorList>
    </citation>
    <scope>NUCLEOTIDE SEQUENCE [LARGE SCALE GENOMIC DNA]</scope>
    <source>
        <strain evidence="3 4">JR1/69-2-13</strain>
    </source>
</reference>
<dbReference type="Pfam" id="PF11738">
    <property type="entry name" value="DUF3298"/>
    <property type="match status" value="1"/>
</dbReference>
<dbReference type="InterPro" id="IPR037126">
    <property type="entry name" value="PdaC/RsiV-like_sf"/>
</dbReference>
<organism evidence="3 4">
    <name type="scientific">Pollutimonas nitritireducens</name>
    <dbReference type="NCBI Taxonomy" id="2045209"/>
    <lineage>
        <taxon>Bacteria</taxon>
        <taxon>Pseudomonadati</taxon>
        <taxon>Pseudomonadota</taxon>
        <taxon>Betaproteobacteria</taxon>
        <taxon>Burkholderiales</taxon>
        <taxon>Alcaligenaceae</taxon>
        <taxon>Pollutimonas</taxon>
    </lineage>
</organism>
<evidence type="ECO:0000313" key="4">
    <source>
        <dbReference type="Proteomes" id="UP000234328"/>
    </source>
</evidence>
<dbReference type="Proteomes" id="UP000234328">
    <property type="component" value="Unassembled WGS sequence"/>
</dbReference>
<dbReference type="AlphaFoldDB" id="A0A2N4UH95"/>